<proteinExistence type="predicted"/>
<organism evidence="2 3">
    <name type="scientific">Pectobacterium parmentieri</name>
    <dbReference type="NCBI Taxonomy" id="1905730"/>
    <lineage>
        <taxon>Bacteria</taxon>
        <taxon>Pseudomonadati</taxon>
        <taxon>Pseudomonadota</taxon>
        <taxon>Gammaproteobacteria</taxon>
        <taxon>Enterobacterales</taxon>
        <taxon>Pectobacteriaceae</taxon>
        <taxon>Pectobacterium</taxon>
    </lineage>
</organism>
<evidence type="ECO:0000256" key="1">
    <source>
        <dbReference type="SAM" id="SignalP"/>
    </source>
</evidence>
<name>A0ABS0RYB8_PECPM</name>
<dbReference type="RefSeq" id="WP_198339420.1">
    <property type="nucleotide sequence ID" value="NZ_JBBBPJ010000005.1"/>
</dbReference>
<feature type="chain" id="PRO_5047328837" evidence="1">
    <location>
        <begin position="21"/>
        <end position="218"/>
    </location>
</feature>
<evidence type="ECO:0000313" key="3">
    <source>
        <dbReference type="Proteomes" id="UP001194579"/>
    </source>
</evidence>
<reference evidence="3" key="1">
    <citation type="submission" date="2023-07" db="EMBL/GenBank/DDBJ databases">
        <title>Identification of Pectobacterium versatile causing blackleg of potato from New York State with a whole genome sequencing approach.</title>
        <authorList>
            <person name="Ma X."/>
            <person name="Swingle B."/>
        </authorList>
    </citation>
    <scope>NUCLEOTIDE SEQUENCE [LARGE SCALE GENOMIC DNA]</scope>
    <source>
        <strain evidence="3">NY1588A</strain>
    </source>
</reference>
<dbReference type="EMBL" id="WABS01000013">
    <property type="protein sequence ID" value="MBI0554556.1"/>
    <property type="molecule type" value="Genomic_DNA"/>
</dbReference>
<evidence type="ECO:0000313" key="2">
    <source>
        <dbReference type="EMBL" id="MBI0554556.1"/>
    </source>
</evidence>
<sequence length="218" mass="24755">MKHSLIYLFFIFLLPTHAFGVDCSERYDNDGLSFPMKSYDSYVFVPEKACLNGKDITDFVGEGGVISSVVKVENAEVFYITTHHSKGAYDKFSAVFQLENGKVFKQSFFNYSPYTASSHKSSLKGMVVNYYDNKNEVAYLTTDMGTIHFVKFNRGNLVSVWYSTFLTDGEFFGSNGGNIYVRKGTSKKKYVVMIDEKGKEVCKVDTDKELWQLTPVCM</sequence>
<comment type="caution">
    <text evidence="2">The sequence shown here is derived from an EMBL/GenBank/DDBJ whole genome shotgun (WGS) entry which is preliminary data.</text>
</comment>
<dbReference type="Proteomes" id="UP001194579">
    <property type="component" value="Unassembled WGS sequence"/>
</dbReference>
<feature type="signal peptide" evidence="1">
    <location>
        <begin position="1"/>
        <end position="20"/>
    </location>
</feature>
<protein>
    <submittedName>
        <fullName evidence="2">Uncharacterized protein</fullName>
    </submittedName>
</protein>
<accession>A0ABS0RYB8</accession>
<keyword evidence="3" id="KW-1185">Reference proteome</keyword>
<keyword evidence="1" id="KW-0732">Signal</keyword>
<gene>
    <name evidence="2" type="ORF">F6Q06_08645</name>
</gene>